<dbReference type="SUPFAM" id="SSF46689">
    <property type="entry name" value="Homeodomain-like"/>
    <property type="match status" value="1"/>
</dbReference>
<feature type="domain" description="HTH tetR-type" evidence="3">
    <location>
        <begin position="7"/>
        <end position="67"/>
    </location>
</feature>
<dbReference type="GO" id="GO:0003700">
    <property type="term" value="F:DNA-binding transcription factor activity"/>
    <property type="evidence" value="ECO:0007669"/>
    <property type="project" value="TreeGrafter"/>
</dbReference>
<dbReference type="EMBL" id="CP145163">
    <property type="protein sequence ID" value="WWC09502.1"/>
    <property type="molecule type" value="Genomic_DNA"/>
</dbReference>
<evidence type="ECO:0000313" key="4">
    <source>
        <dbReference type="EMBL" id="PIK84018.1"/>
    </source>
</evidence>
<dbReference type="PANTHER" id="PTHR30055:SF223">
    <property type="entry name" value="HTH-TYPE TRANSCRIPTIONAL REGULATOR UIDR"/>
    <property type="match status" value="1"/>
</dbReference>
<dbReference type="InterPro" id="IPR001647">
    <property type="entry name" value="HTH_TetR"/>
</dbReference>
<evidence type="ECO:0000259" key="3">
    <source>
        <dbReference type="PROSITE" id="PS50977"/>
    </source>
</evidence>
<dbReference type="InterPro" id="IPR050109">
    <property type="entry name" value="HTH-type_TetR-like_transc_reg"/>
</dbReference>
<dbReference type="SUPFAM" id="SSF48498">
    <property type="entry name" value="Tetracyclin repressor-like, C-terminal domain"/>
    <property type="match status" value="1"/>
</dbReference>
<dbReference type="Proteomes" id="UP000229713">
    <property type="component" value="Unassembled WGS sequence"/>
</dbReference>
<dbReference type="NCBIfam" id="NF011572">
    <property type="entry name" value="PRK14996.1"/>
    <property type="match status" value="1"/>
</dbReference>
<dbReference type="GeneID" id="93754296"/>
<dbReference type="Proteomes" id="UP001350972">
    <property type="component" value="Chromosome"/>
</dbReference>
<dbReference type="GO" id="GO:0000976">
    <property type="term" value="F:transcription cis-regulatory region binding"/>
    <property type="evidence" value="ECO:0007669"/>
    <property type="project" value="TreeGrafter"/>
</dbReference>
<keyword evidence="7" id="KW-1185">Reference proteome</keyword>
<feature type="DNA-binding region" description="H-T-H motif" evidence="2">
    <location>
        <begin position="30"/>
        <end position="49"/>
    </location>
</feature>
<dbReference type="Gene3D" id="1.10.357.10">
    <property type="entry name" value="Tetracycline Repressor, domain 2"/>
    <property type="match status" value="1"/>
</dbReference>
<evidence type="ECO:0000313" key="6">
    <source>
        <dbReference type="Proteomes" id="UP000229713"/>
    </source>
</evidence>
<evidence type="ECO:0000256" key="1">
    <source>
        <dbReference type="ARBA" id="ARBA00023125"/>
    </source>
</evidence>
<organism evidence="4 6">
    <name type="scientific">Raoultella ornithinolytica</name>
    <name type="common">Klebsiella ornithinolytica</name>
    <dbReference type="NCBI Taxonomy" id="54291"/>
    <lineage>
        <taxon>Bacteria</taxon>
        <taxon>Pseudomonadati</taxon>
        <taxon>Pseudomonadota</taxon>
        <taxon>Gammaproteobacteria</taxon>
        <taxon>Enterobacterales</taxon>
        <taxon>Enterobacteriaceae</taxon>
        <taxon>Klebsiella/Raoultella group</taxon>
        <taxon>Raoultella</taxon>
    </lineage>
</organism>
<sequence length="196" mass="22058">MHYLNREARREVIMLAAMRVALQGGLGAMTVRQIAAEAGVSTGQLHHHFTSIGELKAQAFVRLIREMLDIQLVAEDASSRERLFSMLGSEDGRLDPYIRLWREGQLLSGSDSDIKEAYLLTMSMWHEETVNIIRLGSESGEFHPDDSAENIAWRLIALVCGLDGIYALGMEAIDDSAFTRYINYYITLELLRPPTI</sequence>
<dbReference type="Pfam" id="PF00440">
    <property type="entry name" value="TetR_N"/>
    <property type="match status" value="1"/>
</dbReference>
<protein>
    <submittedName>
        <fullName evidence="4">TetR family transcriptional regulator</fullName>
    </submittedName>
</protein>
<dbReference type="PANTHER" id="PTHR30055">
    <property type="entry name" value="HTH-TYPE TRANSCRIPTIONAL REGULATOR RUTR"/>
    <property type="match status" value="1"/>
</dbReference>
<evidence type="ECO:0000256" key="2">
    <source>
        <dbReference type="PROSITE-ProRule" id="PRU00335"/>
    </source>
</evidence>
<reference evidence="5 7" key="2">
    <citation type="submission" date="2024-02" db="EMBL/GenBank/DDBJ databases">
        <title>Tn5403 promotes plasmid rearrangements and degradation of the Klebsiella pneumoniae carbapenemase (KPC) transposon Tn4401.</title>
        <authorList>
            <person name="Sheppard A.E."/>
            <person name="Barry K.E."/>
            <person name="Parikh H.I."/>
            <person name="Vegesana K."/>
            <person name="Sebra R."/>
            <person name="George S."/>
            <person name="Sanderson N.D."/>
            <person name="Stoesser N."/>
            <person name="Eyre D.W."/>
            <person name="Crook D.W."/>
            <person name="Walker A.S."/>
            <person name="Mathers A.J."/>
        </authorList>
    </citation>
    <scope>NUCLEOTIDE SEQUENCE [LARGE SCALE GENOMIC DNA]</scope>
    <source>
        <strain evidence="5 7">CAV1921</strain>
    </source>
</reference>
<dbReference type="PROSITE" id="PS50977">
    <property type="entry name" value="HTH_TETR_2"/>
    <property type="match status" value="1"/>
</dbReference>
<evidence type="ECO:0000313" key="7">
    <source>
        <dbReference type="Proteomes" id="UP001350972"/>
    </source>
</evidence>
<dbReference type="AlphaFoldDB" id="A0A225U4K3"/>
<dbReference type="RefSeq" id="WP_032717407.1">
    <property type="nucleotide sequence ID" value="NZ_ABDFAB020000001.1"/>
</dbReference>
<dbReference type="InterPro" id="IPR036271">
    <property type="entry name" value="Tet_transcr_reg_TetR-rel_C_sf"/>
</dbReference>
<accession>A0A225U4K3</accession>
<dbReference type="InterPro" id="IPR009057">
    <property type="entry name" value="Homeodomain-like_sf"/>
</dbReference>
<dbReference type="EMBL" id="NKYI01000019">
    <property type="protein sequence ID" value="PIK84018.1"/>
    <property type="molecule type" value="Genomic_DNA"/>
</dbReference>
<reference evidence="4 6" key="1">
    <citation type="submission" date="2017-07" db="EMBL/GenBank/DDBJ databases">
        <title>Raoultella ornithinolytica strain HH3 draft genome.</title>
        <authorList>
            <person name="Duceppe M.-O."/>
            <person name="Huang H."/>
            <person name="Phipps-Todd B."/>
        </authorList>
    </citation>
    <scope>NUCLEOTIDE SEQUENCE [LARGE SCALE GENOMIC DNA]</scope>
    <source>
        <strain evidence="4 6">HH3</strain>
    </source>
</reference>
<keyword evidence="1 2" id="KW-0238">DNA-binding</keyword>
<name>A0A225U4K3_RAOOR</name>
<evidence type="ECO:0000313" key="5">
    <source>
        <dbReference type="EMBL" id="WWC09502.1"/>
    </source>
</evidence>
<proteinExistence type="predicted"/>
<dbReference type="PaxDb" id="1286170-RORB6_06800"/>
<gene>
    <name evidence="4" type="ORF">CFY86_12585</name>
    <name evidence="5" type="ORF">LM286_14045</name>
</gene>